<dbReference type="GeneID" id="54472701"/>
<proteinExistence type="predicted"/>
<dbReference type="AlphaFoldDB" id="A0A6A6PG96"/>
<feature type="domain" description="Gag1-like clamp" evidence="2">
    <location>
        <begin position="88"/>
        <end position="248"/>
    </location>
</feature>
<evidence type="ECO:0000259" key="2">
    <source>
        <dbReference type="Pfam" id="PF13259"/>
    </source>
</evidence>
<dbReference type="InterPro" id="IPR025124">
    <property type="entry name" value="Gag1-like_clamp"/>
</dbReference>
<feature type="region of interest" description="Disordered" evidence="1">
    <location>
        <begin position="55"/>
        <end position="105"/>
    </location>
</feature>
<evidence type="ECO:0000313" key="3">
    <source>
        <dbReference type="EMBL" id="KAF2479000.1"/>
    </source>
</evidence>
<name>A0A6A6PG96_9PEZI</name>
<accession>A0A6A6PG96</accession>
<evidence type="ECO:0000256" key="1">
    <source>
        <dbReference type="SAM" id="MobiDB-lite"/>
    </source>
</evidence>
<dbReference type="OrthoDB" id="5422958at2759"/>
<sequence length="294" mass="32863">MTLPLGLPHKKSEQQQEIREARRWLKEHVRNDWHYPPLPREALLHRSPEQLTFSPAEWRERVYSSEESSEPDDTDVDGGGVTGPKKTPYKFENPNSIGEHLSDRREARKRRRKALLDEESTWNDGLAHWLARRDVWCAAHTSEQVKTMQREQEDRQRGSSSVSVSASASAVEAPVIPTQPIVPPSDVLVPLGPPFLADHPIRKRINPDLYPEIYSKIIQQSRSPSVPINLATMTRALVQGWKDDGEWPPKPTAYVYADKKHAGGESSLKHGVKAVGRALGITSGSSGVVASAKS</sequence>
<organism evidence="3 4">
    <name type="scientific">Neohortaea acidophila</name>
    <dbReference type="NCBI Taxonomy" id="245834"/>
    <lineage>
        <taxon>Eukaryota</taxon>
        <taxon>Fungi</taxon>
        <taxon>Dikarya</taxon>
        <taxon>Ascomycota</taxon>
        <taxon>Pezizomycotina</taxon>
        <taxon>Dothideomycetes</taxon>
        <taxon>Dothideomycetidae</taxon>
        <taxon>Mycosphaerellales</taxon>
        <taxon>Teratosphaeriaceae</taxon>
        <taxon>Neohortaea</taxon>
    </lineage>
</organism>
<protein>
    <recommendedName>
        <fullName evidence="2">Gag1-like clamp domain-containing protein</fullName>
    </recommendedName>
</protein>
<feature type="region of interest" description="Disordered" evidence="1">
    <location>
        <begin position="146"/>
        <end position="165"/>
    </location>
</feature>
<dbReference type="Proteomes" id="UP000799767">
    <property type="component" value="Unassembled WGS sequence"/>
</dbReference>
<feature type="compositionally biased region" description="Acidic residues" evidence="1">
    <location>
        <begin position="67"/>
        <end position="76"/>
    </location>
</feature>
<feature type="compositionally biased region" description="Basic and acidic residues" evidence="1">
    <location>
        <begin position="148"/>
        <end position="157"/>
    </location>
</feature>
<gene>
    <name evidence="3" type="ORF">BDY17DRAFT_257574</name>
</gene>
<evidence type="ECO:0000313" key="4">
    <source>
        <dbReference type="Proteomes" id="UP000799767"/>
    </source>
</evidence>
<dbReference type="InterPro" id="IPR053274">
    <property type="entry name" value="Fluconazole_resistance"/>
</dbReference>
<dbReference type="Pfam" id="PF13259">
    <property type="entry name" value="clamp_Gag1-like"/>
    <property type="match status" value="1"/>
</dbReference>
<dbReference type="RefSeq" id="XP_033585570.1">
    <property type="nucleotide sequence ID" value="XM_033731699.1"/>
</dbReference>
<reference evidence="3" key="1">
    <citation type="journal article" date="2020" name="Stud. Mycol.">
        <title>101 Dothideomycetes genomes: a test case for predicting lifestyles and emergence of pathogens.</title>
        <authorList>
            <person name="Haridas S."/>
            <person name="Albert R."/>
            <person name="Binder M."/>
            <person name="Bloem J."/>
            <person name="Labutti K."/>
            <person name="Salamov A."/>
            <person name="Andreopoulos B."/>
            <person name="Baker S."/>
            <person name="Barry K."/>
            <person name="Bills G."/>
            <person name="Bluhm B."/>
            <person name="Cannon C."/>
            <person name="Castanera R."/>
            <person name="Culley D."/>
            <person name="Daum C."/>
            <person name="Ezra D."/>
            <person name="Gonzalez J."/>
            <person name="Henrissat B."/>
            <person name="Kuo A."/>
            <person name="Liang C."/>
            <person name="Lipzen A."/>
            <person name="Lutzoni F."/>
            <person name="Magnuson J."/>
            <person name="Mondo S."/>
            <person name="Nolan M."/>
            <person name="Ohm R."/>
            <person name="Pangilinan J."/>
            <person name="Park H.-J."/>
            <person name="Ramirez L."/>
            <person name="Alfaro M."/>
            <person name="Sun H."/>
            <person name="Tritt A."/>
            <person name="Yoshinaga Y."/>
            <person name="Zwiers L.-H."/>
            <person name="Turgeon B."/>
            <person name="Goodwin S."/>
            <person name="Spatafora J."/>
            <person name="Crous P."/>
            <person name="Grigoriev I."/>
        </authorList>
    </citation>
    <scope>NUCLEOTIDE SEQUENCE</scope>
    <source>
        <strain evidence="3">CBS 113389</strain>
    </source>
</reference>
<dbReference type="PANTHER" id="PTHR28065:SF1">
    <property type="entry name" value="DUF4050 DOMAIN-CONTAINING PROTEIN"/>
    <property type="match status" value="1"/>
</dbReference>
<dbReference type="EMBL" id="MU001642">
    <property type="protein sequence ID" value="KAF2479000.1"/>
    <property type="molecule type" value="Genomic_DNA"/>
</dbReference>
<dbReference type="PANTHER" id="PTHR28065">
    <property type="entry name" value="FREQUENIN"/>
    <property type="match status" value="1"/>
</dbReference>
<keyword evidence="4" id="KW-1185">Reference proteome</keyword>